<dbReference type="OrthoDB" id="846150at2"/>
<accession>A0A556MWT0</accession>
<evidence type="ECO:0000313" key="4">
    <source>
        <dbReference type="Proteomes" id="UP000318733"/>
    </source>
</evidence>
<dbReference type="InterPro" id="IPR012338">
    <property type="entry name" value="Beta-lactam/transpept-like"/>
</dbReference>
<keyword evidence="4" id="KW-1185">Reference proteome</keyword>
<dbReference type="Pfam" id="PF00144">
    <property type="entry name" value="Beta-lactamase"/>
    <property type="match status" value="1"/>
</dbReference>
<dbReference type="AlphaFoldDB" id="A0A556MWT0"/>
<evidence type="ECO:0000259" key="2">
    <source>
        <dbReference type="Pfam" id="PF00144"/>
    </source>
</evidence>
<reference evidence="3 4" key="1">
    <citation type="submission" date="2019-07" db="EMBL/GenBank/DDBJ databases">
        <authorList>
            <person name="Huq M.A."/>
        </authorList>
    </citation>
    <scope>NUCLEOTIDE SEQUENCE [LARGE SCALE GENOMIC DNA]</scope>
    <source>
        <strain evidence="3 4">MAH-19</strain>
    </source>
</reference>
<dbReference type="Proteomes" id="UP000318733">
    <property type="component" value="Unassembled WGS sequence"/>
</dbReference>
<dbReference type="SUPFAM" id="SSF56601">
    <property type="entry name" value="beta-lactamase/transpeptidase-like"/>
    <property type="match status" value="1"/>
</dbReference>
<gene>
    <name evidence="3" type="ORF">FO440_09365</name>
</gene>
<dbReference type="Gene3D" id="3.40.710.10">
    <property type="entry name" value="DD-peptidase/beta-lactamase superfamily"/>
    <property type="match status" value="1"/>
</dbReference>
<dbReference type="PANTHER" id="PTHR22935">
    <property type="entry name" value="PENICILLIN-BINDING PROTEIN"/>
    <property type="match status" value="1"/>
</dbReference>
<dbReference type="PANTHER" id="PTHR22935:SF95">
    <property type="entry name" value="BETA-LACTAMASE-LIKE 1-RELATED"/>
    <property type="match status" value="1"/>
</dbReference>
<dbReference type="InterPro" id="IPR001466">
    <property type="entry name" value="Beta-lactam-related"/>
</dbReference>
<organism evidence="3 4">
    <name type="scientific">Mucilaginibacter corticis</name>
    <dbReference type="NCBI Taxonomy" id="2597670"/>
    <lineage>
        <taxon>Bacteria</taxon>
        <taxon>Pseudomonadati</taxon>
        <taxon>Bacteroidota</taxon>
        <taxon>Sphingobacteriia</taxon>
        <taxon>Sphingobacteriales</taxon>
        <taxon>Sphingobacteriaceae</taxon>
        <taxon>Mucilaginibacter</taxon>
    </lineage>
</organism>
<evidence type="ECO:0000313" key="3">
    <source>
        <dbReference type="EMBL" id="TSJ44367.1"/>
    </source>
</evidence>
<proteinExistence type="inferred from homology"/>
<protein>
    <submittedName>
        <fullName evidence="3">Beta-lactamase family protein</fullName>
    </submittedName>
</protein>
<dbReference type="EMBL" id="VLPK01000001">
    <property type="protein sequence ID" value="TSJ44367.1"/>
    <property type="molecule type" value="Genomic_DNA"/>
</dbReference>
<dbReference type="RefSeq" id="WP_144247928.1">
    <property type="nucleotide sequence ID" value="NZ_VLPK01000001.1"/>
</dbReference>
<comment type="similarity">
    <text evidence="1">Belongs to the beta-lactamase family.</text>
</comment>
<dbReference type="InterPro" id="IPR051478">
    <property type="entry name" value="Beta-lactamase-like_AB/R"/>
</dbReference>
<evidence type="ECO:0000256" key="1">
    <source>
        <dbReference type="ARBA" id="ARBA00038473"/>
    </source>
</evidence>
<feature type="domain" description="Beta-lactamase-related" evidence="2">
    <location>
        <begin position="2"/>
        <end position="296"/>
    </location>
</feature>
<name>A0A556MWT0_9SPHI</name>
<sequence>MIWSHAFGYANMTKDVPADTGNIYRIGSITKTFTATLLMQLVEEGKVKLDDPAEKYVPEVKTIAGYAADTKFTLKQLASHTSGLKREPDTPGFDVGPIEKWQDKLISLLPKTAFNSKPDKQQMYSNIGFAILGLALERATGVPYIQMVQQRIFKPLHMNNSFFVITPDKLPHLAQGISNYREAVADTVRPVTELAGRGYKVPNGGIFTTIGDLSKFAISMMVKPYLLKASSLQQMQEVPKAGKNYGLGLAVFERTKFMGHSGGVPGYTSVFFIDKDTRYAVILMYNYNVYNTNPEKTAIDLLKKLKD</sequence>
<comment type="caution">
    <text evidence="3">The sequence shown here is derived from an EMBL/GenBank/DDBJ whole genome shotgun (WGS) entry which is preliminary data.</text>
</comment>